<keyword evidence="3" id="KW-1185">Reference proteome</keyword>
<feature type="region of interest" description="Disordered" evidence="1">
    <location>
        <begin position="1"/>
        <end position="20"/>
    </location>
</feature>
<dbReference type="EMBL" id="JBBGZA010000001">
    <property type="protein sequence ID" value="MEJ5095499.1"/>
    <property type="molecule type" value="Genomic_DNA"/>
</dbReference>
<dbReference type="Pfam" id="PF09550">
    <property type="entry name" value="Phage_TAC_6"/>
    <property type="match status" value="1"/>
</dbReference>
<protein>
    <submittedName>
        <fullName evidence="2">Phage tail assembly chaperone</fullName>
    </submittedName>
</protein>
<feature type="compositionally biased region" description="Gly residues" evidence="1">
    <location>
        <begin position="11"/>
        <end position="20"/>
    </location>
</feature>
<evidence type="ECO:0000313" key="2">
    <source>
        <dbReference type="EMBL" id="MEJ5095499.1"/>
    </source>
</evidence>
<organism evidence="2 3">
    <name type="scientific">Sphingomonas molluscorum</name>
    <dbReference type="NCBI Taxonomy" id="418184"/>
    <lineage>
        <taxon>Bacteria</taxon>
        <taxon>Pseudomonadati</taxon>
        <taxon>Pseudomonadota</taxon>
        <taxon>Alphaproteobacteria</taxon>
        <taxon>Sphingomonadales</taxon>
        <taxon>Sphingomonadaceae</taxon>
        <taxon>Sphingomonas</taxon>
    </lineage>
</organism>
<evidence type="ECO:0000256" key="1">
    <source>
        <dbReference type="SAM" id="MobiDB-lite"/>
    </source>
</evidence>
<sequence>MPRRRSVGWAQGIGGSEGGSGELSFPYRRLMGLAADTFGWSPEQFWRSTPHEWWALIEARQEAVKAQSRI</sequence>
<name>A0ABU8Q7K2_9SPHN</name>
<reference evidence="2 3" key="1">
    <citation type="submission" date="2023-12" db="EMBL/GenBank/DDBJ databases">
        <title>Gut-associated functions are favored during microbiome assembly across C. elegans life.</title>
        <authorList>
            <person name="Zimmermann J."/>
        </authorList>
    </citation>
    <scope>NUCLEOTIDE SEQUENCE [LARGE SCALE GENOMIC DNA]</scope>
    <source>
        <strain evidence="2 3">JUb134</strain>
    </source>
</reference>
<dbReference type="Proteomes" id="UP001380365">
    <property type="component" value="Unassembled WGS sequence"/>
</dbReference>
<comment type="caution">
    <text evidence="2">The sequence shown here is derived from an EMBL/GenBank/DDBJ whole genome shotgun (WGS) entry which is preliminary data.</text>
</comment>
<evidence type="ECO:0000313" key="3">
    <source>
        <dbReference type="Proteomes" id="UP001380365"/>
    </source>
</evidence>
<accession>A0ABU8Q7K2</accession>
<gene>
    <name evidence="2" type="ORF">WH159_13240</name>
</gene>
<proteinExistence type="predicted"/>
<dbReference type="RefSeq" id="WP_339538482.1">
    <property type="nucleotide sequence ID" value="NZ_JBBGZA010000001.1"/>
</dbReference>
<dbReference type="InterPro" id="IPR019056">
    <property type="entry name" value="Phage_TAC_6"/>
</dbReference>